<dbReference type="Proteomes" id="UP001516620">
    <property type="component" value="Unassembled WGS sequence"/>
</dbReference>
<dbReference type="InterPro" id="IPR029483">
    <property type="entry name" value="GH97_C"/>
</dbReference>
<gene>
    <name evidence="6" type="ORF">IM700_014420</name>
</gene>
<dbReference type="InterPro" id="IPR013780">
    <property type="entry name" value="Glyco_hydro_b"/>
</dbReference>
<dbReference type="InterPro" id="IPR017853">
    <property type="entry name" value="GH"/>
</dbReference>
<evidence type="ECO:0000313" key="6">
    <source>
        <dbReference type="EMBL" id="MBM6996848.1"/>
    </source>
</evidence>
<evidence type="ECO:0000256" key="1">
    <source>
        <dbReference type="ARBA" id="ARBA00022801"/>
    </source>
</evidence>
<dbReference type="GO" id="GO:0016787">
    <property type="term" value="F:hydrolase activity"/>
    <property type="evidence" value="ECO:0007669"/>
    <property type="project" value="UniProtKB-KW"/>
</dbReference>
<evidence type="ECO:0000313" key="7">
    <source>
        <dbReference type="Proteomes" id="UP001516620"/>
    </source>
</evidence>
<accession>A0ABS2HBD3</accession>
<evidence type="ECO:0000259" key="5">
    <source>
        <dbReference type="Pfam" id="PF14509"/>
    </source>
</evidence>
<name>A0ABS2HBD3_9BACL</name>
<feature type="domain" description="Glycosyl-hydrolase 97 catalytic" evidence="3">
    <location>
        <begin position="272"/>
        <end position="406"/>
    </location>
</feature>
<dbReference type="Gene3D" id="2.60.40.1180">
    <property type="entry name" value="Golgi alpha-mannosidase II"/>
    <property type="match status" value="1"/>
</dbReference>
<dbReference type="InterPro" id="IPR013785">
    <property type="entry name" value="Aldolase_TIM"/>
</dbReference>
<protein>
    <submittedName>
        <fullName evidence="6">Glycoside hydrolase family 97 catalytic domain-containing protein</fullName>
    </submittedName>
</protein>
<dbReference type="SUPFAM" id="SSF51445">
    <property type="entry name" value="(Trans)glycosidases"/>
    <property type="match status" value="1"/>
</dbReference>
<keyword evidence="7" id="KW-1185">Reference proteome</keyword>
<organism evidence="6 7">
    <name type="scientific">Paenibacillus rhizolycopersici</name>
    <dbReference type="NCBI Taxonomy" id="2780073"/>
    <lineage>
        <taxon>Bacteria</taxon>
        <taxon>Bacillati</taxon>
        <taxon>Bacillota</taxon>
        <taxon>Bacilli</taxon>
        <taxon>Bacillales</taxon>
        <taxon>Paenibacillaceae</taxon>
        <taxon>Paenibacillus</taxon>
    </lineage>
</organism>
<dbReference type="EMBL" id="JADCNN020000012">
    <property type="protein sequence ID" value="MBM6996848.1"/>
    <property type="molecule type" value="Genomic_DNA"/>
</dbReference>
<dbReference type="PANTHER" id="PTHR35803">
    <property type="entry name" value="GLUCAN 1,4-ALPHA-GLUCOSIDASE SUSB-RELATED"/>
    <property type="match status" value="1"/>
</dbReference>
<evidence type="ECO:0000259" key="3">
    <source>
        <dbReference type="Pfam" id="PF10566"/>
    </source>
</evidence>
<dbReference type="RefSeq" id="WP_193417703.1">
    <property type="nucleotide sequence ID" value="NZ_JADCNN020000012.1"/>
</dbReference>
<dbReference type="InterPro" id="IPR008979">
    <property type="entry name" value="Galactose-bd-like_sf"/>
</dbReference>
<reference evidence="6 7" key="1">
    <citation type="submission" date="2021-01" db="EMBL/GenBank/DDBJ databases">
        <title>Paenibacillus sp.nov. isolated from the rhizosphere soil of tomato plant.</title>
        <authorList>
            <person name="Thin K.K."/>
            <person name="Zhang X."/>
            <person name="He S."/>
        </authorList>
    </citation>
    <scope>NUCLEOTIDE SEQUENCE [LARGE SCALE GENOMIC DNA]</scope>
    <source>
        <strain evidence="6 7">DXFW5</strain>
    </source>
</reference>
<dbReference type="Pfam" id="PF14509">
    <property type="entry name" value="GH97_C"/>
    <property type="match status" value="1"/>
</dbReference>
<dbReference type="PANTHER" id="PTHR35803:SF2">
    <property type="entry name" value="RETAINING ALPHA-GALACTOSIDASE"/>
    <property type="match status" value="1"/>
</dbReference>
<comment type="caution">
    <text evidence="6">The sequence shown here is derived from an EMBL/GenBank/DDBJ whole genome shotgun (WGS) entry which is preliminary data.</text>
</comment>
<dbReference type="Gene3D" id="2.60.120.260">
    <property type="entry name" value="Galactose-binding domain-like"/>
    <property type="match status" value="2"/>
</dbReference>
<sequence length="862" mass="95770">MWKLASPNNALKLSVYQDNKRGLFYALAAGEQPIVAESRLGIATGLGDWLEGFQFVKAEENAISESYSLPVGKKAVYDNRAHELTLHFSIDDLALSVIFRLFDDGLAFRYGLDFEREQPLRVYREYTDFVMAEGFDDLWLQDWVNTYEGPYNRCDWQAAGERDYGMPALLRGASGHWVMLTEAGILNTGGAYCSSHLQSAAGRRMKLAFAPEQMGPLELVLPAATPWRVVMVCDTLDALVRSNLNYNLNPACDWEDLSWIKPGRSVWSWWSFENGAQLYSEQKKYVDFAAAMGFEAVTVDAGWDDSWVKDLCDYARERGVDVWLWSDMQAVDTLEKAMEKIPRWAEWGVVGLKVDFFMNDSQHTMWQYQMIADIMTEHKLMINFHGSTKPAGEARTYPNLMTAEGIMGLEHYKWSGLPHAVHNCTVPFTRNVVGPMDYTVTGFSNPNRNTTQAHQLALAVVFESGVQHIAESIYNLEPWIGLEFLRRLPARFDGLKLLSGFPGDHAVMMRHAEGQWFIGGIATSSRAMTIPLDFLPEGHYAVDLYRDGANGDIVHKETRIMTNKDNVLVPLLENGGFAMYISDGKAPLKTGVCGSYMDDRCRVYSSREALLRGSADRIACENAADGSVVSLGGSGELSFERVTAERDGRHTLRLFYLSELPSRLQVAVNGEEPKHLALESSGGHRVVRTADLAITLKQGENTIVLRKVGAQEVAPAIDRMKVIDYAPNEEAYYPAEAGVLSGGAVLSRADLPDGPMKAVGIGNGGAIAFERVLAEKDGDYMLSIDYYSGENRALLIAVNGAAPLRSVLFNSGGWGPSRWDIVGTKEVKIRLRQGENTIKLYHDEEPAPEIGRIGIRLEKAGA</sequence>
<dbReference type="Gene3D" id="3.20.20.70">
    <property type="entry name" value="Aldolase class I"/>
    <property type="match status" value="1"/>
</dbReference>
<evidence type="ECO:0000256" key="2">
    <source>
        <dbReference type="ARBA" id="ARBA00023295"/>
    </source>
</evidence>
<proteinExistence type="predicted"/>
<dbReference type="Pfam" id="PF10566">
    <property type="entry name" value="Glyco_hydro_97"/>
    <property type="match status" value="1"/>
</dbReference>
<keyword evidence="1 6" id="KW-0378">Hydrolase</keyword>
<dbReference type="SUPFAM" id="SSF49785">
    <property type="entry name" value="Galactose-binding domain-like"/>
    <property type="match status" value="1"/>
</dbReference>
<dbReference type="InterPro" id="IPR029486">
    <property type="entry name" value="GH97_N"/>
</dbReference>
<keyword evidence="2" id="KW-0326">Glycosidase</keyword>
<dbReference type="InterPro" id="IPR014718">
    <property type="entry name" value="GH-type_carb-bd"/>
</dbReference>
<dbReference type="Pfam" id="PF14508">
    <property type="entry name" value="GH97_N"/>
    <property type="match status" value="1"/>
</dbReference>
<dbReference type="CDD" id="cd04081">
    <property type="entry name" value="CBM35_galactosidase-like"/>
    <property type="match status" value="2"/>
</dbReference>
<feature type="domain" description="Glycosyl-hydrolase 97 C-terminal oligomerisation" evidence="5">
    <location>
        <begin position="493"/>
        <end position="581"/>
    </location>
</feature>
<dbReference type="Gene3D" id="2.70.98.10">
    <property type="match status" value="1"/>
</dbReference>
<dbReference type="InterPro" id="IPR052720">
    <property type="entry name" value="Glycosyl_hydrolase_97"/>
</dbReference>
<feature type="domain" description="Glycosyl-hydrolase 97 N-terminal" evidence="4">
    <location>
        <begin position="4"/>
        <end position="249"/>
    </location>
</feature>
<evidence type="ECO:0000259" key="4">
    <source>
        <dbReference type="Pfam" id="PF14508"/>
    </source>
</evidence>
<dbReference type="InterPro" id="IPR019563">
    <property type="entry name" value="GH97_catalytic"/>
</dbReference>